<accession>A0A4C1TBT8</accession>
<name>A0A4C1TBT8_EUMVA</name>
<keyword evidence="2" id="KW-1185">Reference proteome</keyword>
<protein>
    <submittedName>
        <fullName evidence="1">Uncharacterized protein</fullName>
    </submittedName>
</protein>
<evidence type="ECO:0000313" key="1">
    <source>
        <dbReference type="EMBL" id="GBP11993.1"/>
    </source>
</evidence>
<dbReference type="Proteomes" id="UP000299102">
    <property type="component" value="Unassembled WGS sequence"/>
</dbReference>
<organism evidence="1 2">
    <name type="scientific">Eumeta variegata</name>
    <name type="common">Bagworm moth</name>
    <name type="synonym">Eumeta japonica</name>
    <dbReference type="NCBI Taxonomy" id="151549"/>
    <lineage>
        <taxon>Eukaryota</taxon>
        <taxon>Metazoa</taxon>
        <taxon>Ecdysozoa</taxon>
        <taxon>Arthropoda</taxon>
        <taxon>Hexapoda</taxon>
        <taxon>Insecta</taxon>
        <taxon>Pterygota</taxon>
        <taxon>Neoptera</taxon>
        <taxon>Endopterygota</taxon>
        <taxon>Lepidoptera</taxon>
        <taxon>Glossata</taxon>
        <taxon>Ditrysia</taxon>
        <taxon>Tineoidea</taxon>
        <taxon>Psychidae</taxon>
        <taxon>Oiketicinae</taxon>
        <taxon>Eumeta</taxon>
    </lineage>
</organism>
<dbReference type="EMBL" id="BGZK01000049">
    <property type="protein sequence ID" value="GBP11993.1"/>
    <property type="molecule type" value="Genomic_DNA"/>
</dbReference>
<reference evidence="1 2" key="1">
    <citation type="journal article" date="2019" name="Commun. Biol.">
        <title>The bagworm genome reveals a unique fibroin gene that provides high tensile strength.</title>
        <authorList>
            <person name="Kono N."/>
            <person name="Nakamura H."/>
            <person name="Ohtoshi R."/>
            <person name="Tomita M."/>
            <person name="Numata K."/>
            <person name="Arakawa K."/>
        </authorList>
    </citation>
    <scope>NUCLEOTIDE SEQUENCE [LARGE SCALE GENOMIC DNA]</scope>
</reference>
<gene>
    <name evidence="1" type="ORF">EVAR_5840_1</name>
</gene>
<sequence>MKLFPDKISVLNKGEWSYDADPVLEKLCRTQSSLALSRSSRDSAVNSDLRFKRCYFVYDGINNFCGIRAEHTRATSTANERFVTAGYEARRPSGVTSRATRSSRFRISRLDDLGNAPGMSEKTPARRGASRLDVRLIQECA</sequence>
<comment type="caution">
    <text evidence="1">The sequence shown here is derived from an EMBL/GenBank/DDBJ whole genome shotgun (WGS) entry which is preliminary data.</text>
</comment>
<proteinExistence type="predicted"/>
<dbReference type="AlphaFoldDB" id="A0A4C1TBT8"/>
<evidence type="ECO:0000313" key="2">
    <source>
        <dbReference type="Proteomes" id="UP000299102"/>
    </source>
</evidence>